<keyword evidence="3 4" id="KW-0808">Transferase</keyword>
<protein>
    <recommendedName>
        <fullName evidence="4">Aminotransferase</fullName>
        <ecNumber evidence="4">2.6.1.-</ecNumber>
    </recommendedName>
</protein>
<dbReference type="RefSeq" id="WP_379865712.1">
    <property type="nucleotide sequence ID" value="NZ_JBHTBW010000045.1"/>
</dbReference>
<dbReference type="Gene3D" id="3.90.1150.10">
    <property type="entry name" value="Aspartate Aminotransferase, domain 1"/>
    <property type="match status" value="1"/>
</dbReference>
<evidence type="ECO:0000256" key="2">
    <source>
        <dbReference type="ARBA" id="ARBA00022576"/>
    </source>
</evidence>
<evidence type="ECO:0000259" key="5">
    <source>
        <dbReference type="Pfam" id="PF00155"/>
    </source>
</evidence>
<dbReference type="Pfam" id="PF00155">
    <property type="entry name" value="Aminotran_1_2"/>
    <property type="match status" value="1"/>
</dbReference>
<keyword evidence="7" id="KW-1185">Reference proteome</keyword>
<dbReference type="InterPro" id="IPR050881">
    <property type="entry name" value="LL-DAP_aminotransferase"/>
</dbReference>
<dbReference type="Proteomes" id="UP001596500">
    <property type="component" value="Unassembled WGS sequence"/>
</dbReference>
<dbReference type="PANTHER" id="PTHR42832:SF3">
    <property type="entry name" value="L-GLUTAMINE--4-(METHYLSULFANYL)-2-OXOBUTANOATE AMINOTRANSFERASE"/>
    <property type="match status" value="1"/>
</dbReference>
<accession>A0ABW2RM53</accession>
<evidence type="ECO:0000256" key="4">
    <source>
        <dbReference type="RuleBase" id="RU000481"/>
    </source>
</evidence>
<gene>
    <name evidence="6" type="ORF">ACFQNG_13335</name>
</gene>
<dbReference type="GO" id="GO:0008483">
    <property type="term" value="F:transaminase activity"/>
    <property type="evidence" value="ECO:0007669"/>
    <property type="project" value="UniProtKB-KW"/>
</dbReference>
<dbReference type="InterPro" id="IPR015424">
    <property type="entry name" value="PyrdxlP-dep_Trfase"/>
</dbReference>
<dbReference type="SUPFAM" id="SSF53383">
    <property type="entry name" value="PLP-dependent transferases"/>
    <property type="match status" value="1"/>
</dbReference>
<reference evidence="7" key="1">
    <citation type="journal article" date="2019" name="Int. J. Syst. Evol. Microbiol.">
        <title>The Global Catalogue of Microorganisms (GCM) 10K type strain sequencing project: providing services to taxonomists for standard genome sequencing and annotation.</title>
        <authorList>
            <consortium name="The Broad Institute Genomics Platform"/>
            <consortium name="The Broad Institute Genome Sequencing Center for Infectious Disease"/>
            <person name="Wu L."/>
            <person name="Ma J."/>
        </authorList>
    </citation>
    <scope>NUCLEOTIDE SEQUENCE [LARGE SCALE GENOMIC DNA]</scope>
    <source>
        <strain evidence="7">CGMCC 1.12942</strain>
    </source>
</reference>
<evidence type="ECO:0000313" key="6">
    <source>
        <dbReference type="EMBL" id="MFC7442076.1"/>
    </source>
</evidence>
<comment type="similarity">
    <text evidence="4">Belongs to the class-I pyridoxal-phosphate-dependent aminotransferase family.</text>
</comment>
<evidence type="ECO:0000256" key="1">
    <source>
        <dbReference type="ARBA" id="ARBA00001933"/>
    </source>
</evidence>
<dbReference type="EMBL" id="JBHTBW010000045">
    <property type="protein sequence ID" value="MFC7442076.1"/>
    <property type="molecule type" value="Genomic_DNA"/>
</dbReference>
<feature type="domain" description="Aminotransferase class I/classII large" evidence="5">
    <location>
        <begin position="32"/>
        <end position="382"/>
    </location>
</feature>
<sequence>MNVTASQHIQSLKLGIFNELTQTKRRLAVLGKDLIDLSVGSPDLPPPDFIKEALIHYAKQDDAYGYTLGALPSFHHAVASLYERRYGVSLQPETEVLQLIGSQEGLTHLPAALINPGDVVLAPDPGYPAYEAGIRLAGGQLVPMPLCEENGYFPRLDLIPSEIAERAKLMFLNYPANPVTAVATLDFFKEVVRFAKKHHILVVHDYAYSELTFDNHHSPSFLSVPGAKEVGVEFNSLSKTFSMAGCRIAYMVGHPQVIRILATVHSNTHYGIFQPIQKAAEVALTEGEAYIREMNLTYLKRRDALVAELHASGWRVTSPPATMFVWAQTPGNRPSREFAFRLLEEAGVVLTPGQAFGENGEGYVRISLVQPEARLREAAARIGTFLAQAPSAL</sequence>
<dbReference type="InterPro" id="IPR015421">
    <property type="entry name" value="PyrdxlP-dep_Trfase_major"/>
</dbReference>
<name>A0ABW2RM53_9BACL</name>
<dbReference type="InterPro" id="IPR004839">
    <property type="entry name" value="Aminotransferase_I/II_large"/>
</dbReference>
<proteinExistence type="inferred from homology"/>
<comment type="cofactor">
    <cofactor evidence="1 4">
        <name>pyridoxal 5'-phosphate</name>
        <dbReference type="ChEBI" id="CHEBI:597326"/>
    </cofactor>
</comment>
<dbReference type="InterPro" id="IPR004838">
    <property type="entry name" value="NHTrfase_class1_PyrdxlP-BS"/>
</dbReference>
<dbReference type="PROSITE" id="PS00105">
    <property type="entry name" value="AA_TRANSFER_CLASS_1"/>
    <property type="match status" value="1"/>
</dbReference>
<comment type="caution">
    <text evidence="6">The sequence shown here is derived from an EMBL/GenBank/DDBJ whole genome shotgun (WGS) entry which is preliminary data.</text>
</comment>
<keyword evidence="2 4" id="KW-0032">Aminotransferase</keyword>
<evidence type="ECO:0000256" key="3">
    <source>
        <dbReference type="ARBA" id="ARBA00022679"/>
    </source>
</evidence>
<dbReference type="PANTHER" id="PTHR42832">
    <property type="entry name" value="AMINO ACID AMINOTRANSFERASE"/>
    <property type="match status" value="1"/>
</dbReference>
<dbReference type="Gene3D" id="3.40.640.10">
    <property type="entry name" value="Type I PLP-dependent aspartate aminotransferase-like (Major domain)"/>
    <property type="match status" value="1"/>
</dbReference>
<organism evidence="6 7">
    <name type="scientific">Laceyella putida</name>
    <dbReference type="NCBI Taxonomy" id="110101"/>
    <lineage>
        <taxon>Bacteria</taxon>
        <taxon>Bacillati</taxon>
        <taxon>Bacillota</taxon>
        <taxon>Bacilli</taxon>
        <taxon>Bacillales</taxon>
        <taxon>Thermoactinomycetaceae</taxon>
        <taxon>Laceyella</taxon>
    </lineage>
</organism>
<dbReference type="InterPro" id="IPR015422">
    <property type="entry name" value="PyrdxlP-dep_Trfase_small"/>
</dbReference>
<dbReference type="EC" id="2.6.1.-" evidence="4"/>
<evidence type="ECO:0000313" key="7">
    <source>
        <dbReference type="Proteomes" id="UP001596500"/>
    </source>
</evidence>
<dbReference type="CDD" id="cd00609">
    <property type="entry name" value="AAT_like"/>
    <property type="match status" value="1"/>
</dbReference>